<dbReference type="AlphaFoldDB" id="A0A919P5T4"/>
<keyword evidence="1" id="KW-1133">Transmembrane helix</keyword>
<accession>A0A919P5T4</accession>
<evidence type="ECO:0000313" key="3">
    <source>
        <dbReference type="Proteomes" id="UP000632740"/>
    </source>
</evidence>
<dbReference type="RefSeq" id="WP_203757786.1">
    <property type="nucleotide sequence ID" value="NZ_BONK01000013.1"/>
</dbReference>
<dbReference type="Proteomes" id="UP000632740">
    <property type="component" value="Unassembled WGS sequence"/>
</dbReference>
<evidence type="ECO:0000256" key="1">
    <source>
        <dbReference type="SAM" id="Phobius"/>
    </source>
</evidence>
<keyword evidence="3" id="KW-1185">Reference proteome</keyword>
<feature type="transmembrane region" description="Helical" evidence="1">
    <location>
        <begin position="20"/>
        <end position="41"/>
    </location>
</feature>
<evidence type="ECO:0000313" key="2">
    <source>
        <dbReference type="EMBL" id="GIG22770.1"/>
    </source>
</evidence>
<dbReference type="EMBL" id="BONK01000013">
    <property type="protein sequence ID" value="GIG22770.1"/>
    <property type="molecule type" value="Genomic_DNA"/>
</dbReference>
<sequence>MTYPVIEPRDEQSSESAGRVVGTFFAFVFLIGGFVLFGLSFSGDETVSWTFLGAIASITLAFMIPTTILPAIEGE</sequence>
<keyword evidence="1" id="KW-0472">Membrane</keyword>
<feature type="transmembrane region" description="Helical" evidence="1">
    <location>
        <begin position="47"/>
        <end position="72"/>
    </location>
</feature>
<keyword evidence="1" id="KW-0812">Transmembrane</keyword>
<name>A0A919P5T4_9CELL</name>
<comment type="caution">
    <text evidence="2">The sequence shown here is derived from an EMBL/GenBank/DDBJ whole genome shotgun (WGS) entry which is preliminary data.</text>
</comment>
<proteinExistence type="predicted"/>
<gene>
    <name evidence="2" type="ORF">Cch01nite_34940</name>
</gene>
<organism evidence="2 3">
    <name type="scientific">Cellulomonas chitinilytica</name>
    <dbReference type="NCBI Taxonomy" id="398759"/>
    <lineage>
        <taxon>Bacteria</taxon>
        <taxon>Bacillati</taxon>
        <taxon>Actinomycetota</taxon>
        <taxon>Actinomycetes</taxon>
        <taxon>Micrococcales</taxon>
        <taxon>Cellulomonadaceae</taxon>
        <taxon>Cellulomonas</taxon>
    </lineage>
</organism>
<protein>
    <submittedName>
        <fullName evidence="2">Uncharacterized protein</fullName>
    </submittedName>
</protein>
<reference evidence="2" key="1">
    <citation type="submission" date="2021-01" db="EMBL/GenBank/DDBJ databases">
        <title>Whole genome shotgun sequence of Cellulomonas chitinilytica NBRC 110799.</title>
        <authorList>
            <person name="Komaki H."/>
            <person name="Tamura T."/>
        </authorList>
    </citation>
    <scope>NUCLEOTIDE SEQUENCE</scope>
    <source>
        <strain evidence="2">NBRC 110799</strain>
    </source>
</reference>